<dbReference type="Pfam" id="PF01467">
    <property type="entry name" value="CTP_transf_like"/>
    <property type="match status" value="1"/>
</dbReference>
<evidence type="ECO:0000256" key="1">
    <source>
        <dbReference type="ARBA" id="ARBA00002324"/>
    </source>
</evidence>
<feature type="domain" description="Cytidyltransferase-like" evidence="15">
    <location>
        <begin position="4"/>
        <end position="139"/>
    </location>
</feature>
<dbReference type="EC" id="2.7.7.18" evidence="4"/>
<evidence type="ECO:0000256" key="5">
    <source>
        <dbReference type="ARBA" id="ARBA00022642"/>
    </source>
</evidence>
<comment type="pathway">
    <text evidence="2">Cofactor biosynthesis; NAD(+) biosynthesis; deamido-NAD(+) from nicotinate D-ribonucleotide: step 1/1.</text>
</comment>
<keyword evidence="8" id="KW-0547">Nucleotide-binding</keyword>
<dbReference type="EMBL" id="AP024484">
    <property type="protein sequence ID" value="BCS85592.1"/>
    <property type="molecule type" value="Genomic_DNA"/>
</dbReference>
<keyword evidence="7 16" id="KW-0548">Nucleotidyltransferase</keyword>
<sequence length="163" mass="18887">MASLDEIWFVVSPLNPFKKSSTSLLDDAHRLELAQAALSGEKSLKASDFEFNLSKPSYMWNTLQRLTQEFPDREFTLIIGADNWLVFDRWKNYRDIIANYRIVVYPRKNSPIDKTTLPANVTLADTPLYNVSSTDIRRRVSECKSLHDLVPDNIIPLVEKYYK</sequence>
<accession>A0ABM7NYP6</accession>
<evidence type="ECO:0000256" key="3">
    <source>
        <dbReference type="ARBA" id="ARBA00009014"/>
    </source>
</evidence>
<dbReference type="CDD" id="cd02165">
    <property type="entry name" value="NMNAT"/>
    <property type="match status" value="1"/>
</dbReference>
<evidence type="ECO:0000256" key="12">
    <source>
        <dbReference type="ARBA" id="ARBA00033140"/>
    </source>
</evidence>
<keyword evidence="6" id="KW-0808">Transferase</keyword>
<comment type="function">
    <text evidence="1">Catalyzes the reversible adenylation of nicotinate mononucleotide (NaMN) to nicotinic acid adenine dinucleotide (NaAD).</text>
</comment>
<proteinExistence type="inferred from homology"/>
<dbReference type="PANTHER" id="PTHR39321:SF3">
    <property type="entry name" value="PHOSPHOPANTETHEINE ADENYLYLTRANSFERASE"/>
    <property type="match status" value="1"/>
</dbReference>
<protein>
    <recommendedName>
        <fullName evidence="4">nicotinate-nucleotide adenylyltransferase</fullName>
        <ecNumber evidence="4">2.7.7.18</ecNumber>
    </recommendedName>
    <alternativeName>
        <fullName evidence="13">Deamido-NAD(+) diphosphorylase</fullName>
    </alternativeName>
    <alternativeName>
        <fullName evidence="12">Deamido-NAD(+) pyrophosphorylase</fullName>
    </alternativeName>
    <alternativeName>
        <fullName evidence="11">Nicotinate mononucleotide adenylyltransferase</fullName>
    </alternativeName>
</protein>
<keyword evidence="17" id="KW-1185">Reference proteome</keyword>
<dbReference type="NCBIfam" id="TIGR00482">
    <property type="entry name" value="nicotinate (nicotinamide) nucleotide adenylyltransferase"/>
    <property type="match status" value="1"/>
</dbReference>
<evidence type="ECO:0000256" key="4">
    <source>
        <dbReference type="ARBA" id="ARBA00012389"/>
    </source>
</evidence>
<name>A0ABM7NYP6_9BACT</name>
<reference evidence="16 17" key="1">
    <citation type="journal article" date="2022" name="Int. J. Syst. Evol. Microbiol.">
        <title>Prevotella herbatica sp. nov., a plant polysaccharide-decomposing anaerobic bacterium isolated from a methanogenic reactor.</title>
        <authorList>
            <person name="Uek A."/>
            <person name="Tonouchi A."/>
            <person name="Kaku N."/>
            <person name="Ueki K."/>
        </authorList>
    </citation>
    <scope>NUCLEOTIDE SEQUENCE [LARGE SCALE GENOMIC DNA]</scope>
    <source>
        <strain evidence="16 17">WR041</strain>
    </source>
</reference>
<evidence type="ECO:0000256" key="7">
    <source>
        <dbReference type="ARBA" id="ARBA00022695"/>
    </source>
</evidence>
<evidence type="ECO:0000256" key="14">
    <source>
        <dbReference type="ARBA" id="ARBA00048721"/>
    </source>
</evidence>
<evidence type="ECO:0000256" key="6">
    <source>
        <dbReference type="ARBA" id="ARBA00022679"/>
    </source>
</evidence>
<comment type="similarity">
    <text evidence="3">Belongs to the NadD family.</text>
</comment>
<dbReference type="InterPro" id="IPR004821">
    <property type="entry name" value="Cyt_trans-like"/>
</dbReference>
<dbReference type="InterPro" id="IPR005248">
    <property type="entry name" value="NadD/NMNAT"/>
</dbReference>
<evidence type="ECO:0000256" key="9">
    <source>
        <dbReference type="ARBA" id="ARBA00022840"/>
    </source>
</evidence>
<dbReference type="GO" id="GO:0016779">
    <property type="term" value="F:nucleotidyltransferase activity"/>
    <property type="evidence" value="ECO:0007669"/>
    <property type="project" value="UniProtKB-KW"/>
</dbReference>
<evidence type="ECO:0000313" key="16">
    <source>
        <dbReference type="EMBL" id="BCS85592.1"/>
    </source>
</evidence>
<evidence type="ECO:0000256" key="11">
    <source>
        <dbReference type="ARBA" id="ARBA00031253"/>
    </source>
</evidence>
<evidence type="ECO:0000256" key="8">
    <source>
        <dbReference type="ARBA" id="ARBA00022741"/>
    </source>
</evidence>
<dbReference type="Proteomes" id="UP001319045">
    <property type="component" value="Chromosome"/>
</dbReference>
<evidence type="ECO:0000256" key="10">
    <source>
        <dbReference type="ARBA" id="ARBA00023027"/>
    </source>
</evidence>
<evidence type="ECO:0000259" key="15">
    <source>
        <dbReference type="Pfam" id="PF01467"/>
    </source>
</evidence>
<comment type="catalytic activity">
    <reaction evidence="14">
        <text>nicotinate beta-D-ribonucleotide + ATP + H(+) = deamido-NAD(+) + diphosphate</text>
        <dbReference type="Rhea" id="RHEA:22860"/>
        <dbReference type="ChEBI" id="CHEBI:15378"/>
        <dbReference type="ChEBI" id="CHEBI:30616"/>
        <dbReference type="ChEBI" id="CHEBI:33019"/>
        <dbReference type="ChEBI" id="CHEBI:57502"/>
        <dbReference type="ChEBI" id="CHEBI:58437"/>
        <dbReference type="EC" id="2.7.7.18"/>
    </reaction>
</comment>
<dbReference type="SUPFAM" id="SSF52374">
    <property type="entry name" value="Nucleotidylyl transferase"/>
    <property type="match status" value="1"/>
</dbReference>
<dbReference type="Gene3D" id="3.40.50.620">
    <property type="entry name" value="HUPs"/>
    <property type="match status" value="1"/>
</dbReference>
<dbReference type="InterPro" id="IPR014729">
    <property type="entry name" value="Rossmann-like_a/b/a_fold"/>
</dbReference>
<keyword evidence="10" id="KW-0520">NAD</keyword>
<keyword evidence="9" id="KW-0067">ATP-binding</keyword>
<gene>
    <name evidence="16" type="primary">nadD</name>
    <name evidence="16" type="ORF">prwr041_14850</name>
</gene>
<evidence type="ECO:0000256" key="13">
    <source>
        <dbReference type="ARBA" id="ARBA00033353"/>
    </source>
</evidence>
<evidence type="ECO:0000313" key="17">
    <source>
        <dbReference type="Proteomes" id="UP001319045"/>
    </source>
</evidence>
<organism evidence="16 17">
    <name type="scientific">Prevotella herbatica</name>
    <dbReference type="NCBI Taxonomy" id="2801997"/>
    <lineage>
        <taxon>Bacteria</taxon>
        <taxon>Pseudomonadati</taxon>
        <taxon>Bacteroidota</taxon>
        <taxon>Bacteroidia</taxon>
        <taxon>Bacteroidales</taxon>
        <taxon>Prevotellaceae</taxon>
        <taxon>Prevotella</taxon>
    </lineage>
</organism>
<keyword evidence="5" id="KW-0662">Pyridine nucleotide biosynthesis</keyword>
<evidence type="ECO:0000256" key="2">
    <source>
        <dbReference type="ARBA" id="ARBA00005019"/>
    </source>
</evidence>
<dbReference type="PANTHER" id="PTHR39321">
    <property type="entry name" value="NICOTINATE-NUCLEOTIDE ADENYLYLTRANSFERASE-RELATED"/>
    <property type="match status" value="1"/>
</dbReference>